<dbReference type="GO" id="GO:0009423">
    <property type="term" value="P:chorismate biosynthetic process"/>
    <property type="evidence" value="ECO:0007669"/>
    <property type="project" value="TreeGrafter"/>
</dbReference>
<proteinExistence type="predicted"/>
<dbReference type="EMBL" id="BART01013138">
    <property type="protein sequence ID" value="GAG88976.1"/>
    <property type="molecule type" value="Genomic_DNA"/>
</dbReference>
<organism evidence="1">
    <name type="scientific">marine sediment metagenome</name>
    <dbReference type="NCBI Taxonomy" id="412755"/>
    <lineage>
        <taxon>unclassified sequences</taxon>
        <taxon>metagenomes</taxon>
        <taxon>ecological metagenomes</taxon>
    </lineage>
</organism>
<dbReference type="InterPro" id="IPR022893">
    <property type="entry name" value="Shikimate_DH_fam"/>
</dbReference>
<dbReference type="PANTHER" id="PTHR21089">
    <property type="entry name" value="SHIKIMATE DEHYDROGENASE"/>
    <property type="match status" value="1"/>
</dbReference>
<gene>
    <name evidence="1" type="ORF">S01H4_27044</name>
</gene>
<evidence type="ECO:0000313" key="1">
    <source>
        <dbReference type="EMBL" id="GAG88976.1"/>
    </source>
</evidence>
<dbReference type="SUPFAM" id="SSF51735">
    <property type="entry name" value="NAD(P)-binding Rossmann-fold domains"/>
    <property type="match status" value="1"/>
</dbReference>
<dbReference type="GO" id="GO:0004764">
    <property type="term" value="F:shikimate 3-dehydrogenase (NADP+) activity"/>
    <property type="evidence" value="ECO:0007669"/>
    <property type="project" value="InterPro"/>
</dbReference>
<comment type="caution">
    <text evidence="1">The sequence shown here is derived from an EMBL/GenBank/DDBJ whole genome shotgun (WGS) entry which is preliminary data.</text>
</comment>
<name>X1CXQ1_9ZZZZ</name>
<dbReference type="GO" id="GO:0019632">
    <property type="term" value="P:shikimate metabolic process"/>
    <property type="evidence" value="ECO:0007669"/>
    <property type="project" value="TreeGrafter"/>
</dbReference>
<dbReference type="InterPro" id="IPR036291">
    <property type="entry name" value="NAD(P)-bd_dom_sf"/>
</dbReference>
<dbReference type="CDD" id="cd01065">
    <property type="entry name" value="NAD_bind_Shikimate_DH"/>
    <property type="match status" value="1"/>
</dbReference>
<dbReference type="AlphaFoldDB" id="X1CXQ1"/>
<evidence type="ECO:0008006" key="2">
    <source>
        <dbReference type="Google" id="ProtNLM"/>
    </source>
</evidence>
<accession>X1CXQ1</accession>
<protein>
    <recommendedName>
        <fullName evidence="2">Quinate/shikimate 5-dehydrogenase/glutamyl-tRNA reductase domain-containing protein</fullName>
    </recommendedName>
</protein>
<reference evidence="1" key="1">
    <citation type="journal article" date="2014" name="Front. Microbiol.">
        <title>High frequency of phylogenetically diverse reductive dehalogenase-homologous genes in deep subseafloor sedimentary metagenomes.</title>
        <authorList>
            <person name="Kawai M."/>
            <person name="Futagami T."/>
            <person name="Toyoda A."/>
            <person name="Takaki Y."/>
            <person name="Nishi S."/>
            <person name="Hori S."/>
            <person name="Arai W."/>
            <person name="Tsubouchi T."/>
            <person name="Morono Y."/>
            <person name="Uchiyama I."/>
            <person name="Ito T."/>
            <person name="Fujiyama A."/>
            <person name="Inagaki F."/>
            <person name="Takami H."/>
        </authorList>
    </citation>
    <scope>NUCLEOTIDE SEQUENCE</scope>
    <source>
        <strain evidence="1">Expedition CK06-06</strain>
    </source>
</reference>
<dbReference type="Gene3D" id="3.40.50.720">
    <property type="entry name" value="NAD(P)-binding Rossmann-like Domain"/>
    <property type="match status" value="1"/>
</dbReference>
<sequence length="123" mass="13582">MFIGAGGAARALSYFIAEDVAQIIFLNIRKERSKLLAKELNEKTGVKTFADGISNKNLKKFCSTSDVLINASPIGMYPKIEETPVPKEFLHKNLFVFDIIYNPLKTKLLKNAEDIGCKTSGGL</sequence>
<dbReference type="PANTHER" id="PTHR21089:SF1">
    <property type="entry name" value="BIFUNCTIONAL 3-DEHYDROQUINATE DEHYDRATASE_SHIKIMATE DEHYDROGENASE, CHLOROPLASTIC"/>
    <property type="match status" value="1"/>
</dbReference>
<feature type="non-terminal residue" evidence="1">
    <location>
        <position position="123"/>
    </location>
</feature>